<accession>A0A498JNZ8</accession>
<dbReference type="PROSITE" id="PS00221">
    <property type="entry name" value="MIP"/>
    <property type="match status" value="1"/>
</dbReference>
<dbReference type="PANTHER" id="PTHR45687">
    <property type="entry name" value="AQUAPORIN OR AQUAGLYCEROPORIN RELATED"/>
    <property type="match status" value="1"/>
</dbReference>
<organism evidence="8 9">
    <name type="scientific">Malus domestica</name>
    <name type="common">Apple</name>
    <name type="synonym">Pyrus malus</name>
    <dbReference type="NCBI Taxonomy" id="3750"/>
    <lineage>
        <taxon>Eukaryota</taxon>
        <taxon>Viridiplantae</taxon>
        <taxon>Streptophyta</taxon>
        <taxon>Embryophyta</taxon>
        <taxon>Tracheophyta</taxon>
        <taxon>Spermatophyta</taxon>
        <taxon>Magnoliopsida</taxon>
        <taxon>eudicotyledons</taxon>
        <taxon>Gunneridae</taxon>
        <taxon>Pentapetalae</taxon>
        <taxon>rosids</taxon>
        <taxon>fabids</taxon>
        <taxon>Rosales</taxon>
        <taxon>Rosaceae</taxon>
        <taxon>Amygdaloideae</taxon>
        <taxon>Maleae</taxon>
        <taxon>Malus</taxon>
    </lineage>
</organism>
<keyword evidence="9" id="KW-1185">Reference proteome</keyword>
<evidence type="ECO:0000256" key="6">
    <source>
        <dbReference type="RuleBase" id="RU000477"/>
    </source>
</evidence>
<dbReference type="EMBL" id="RDQH01000332">
    <property type="protein sequence ID" value="RXH95574.1"/>
    <property type="molecule type" value="Genomic_DNA"/>
</dbReference>
<evidence type="ECO:0000256" key="5">
    <source>
        <dbReference type="ARBA" id="ARBA00023136"/>
    </source>
</evidence>
<dbReference type="Proteomes" id="UP000290289">
    <property type="component" value="Chromosome 6"/>
</dbReference>
<evidence type="ECO:0000313" key="8">
    <source>
        <dbReference type="EMBL" id="RXH95574.1"/>
    </source>
</evidence>
<evidence type="ECO:0000256" key="1">
    <source>
        <dbReference type="ARBA" id="ARBA00004141"/>
    </source>
</evidence>
<feature type="transmembrane region" description="Helical" evidence="7">
    <location>
        <begin position="33"/>
        <end position="54"/>
    </location>
</feature>
<evidence type="ECO:0008006" key="10">
    <source>
        <dbReference type="Google" id="ProtNLM"/>
    </source>
</evidence>
<sequence length="154" mass="17143">MEGKEEDEPPPAPLFEPGELTSWSFYRAGIAEFIATFLFLYITILTVMGVNRALNVCLCGHPRKCLGLWWDHLCLCLLQCWYLRSAPPLFPSLQFSRFCIKSVCLQLHAIGGHINPAVTFGLFMARKLSLTKAVFYIVMQTVGVIAGAGVVKGF</sequence>
<dbReference type="Gene3D" id="1.20.1080.10">
    <property type="entry name" value="Glycerol uptake facilitator protein"/>
    <property type="match status" value="1"/>
</dbReference>
<gene>
    <name evidence="8" type="ORF">DVH24_008074</name>
</gene>
<name>A0A498JNZ8_MALDO</name>
<reference evidence="8 9" key="1">
    <citation type="submission" date="2018-10" db="EMBL/GenBank/DDBJ databases">
        <title>A high-quality apple genome assembly.</title>
        <authorList>
            <person name="Hu J."/>
        </authorList>
    </citation>
    <scope>NUCLEOTIDE SEQUENCE [LARGE SCALE GENOMIC DNA]</scope>
    <source>
        <strain evidence="9">cv. HFTH1</strain>
        <tissue evidence="8">Young leaf</tissue>
    </source>
</reference>
<keyword evidence="3 6" id="KW-0812">Transmembrane</keyword>
<dbReference type="InterPro" id="IPR000425">
    <property type="entry name" value="MIP"/>
</dbReference>
<keyword evidence="2 6" id="KW-0813">Transport</keyword>
<dbReference type="PRINTS" id="PR00783">
    <property type="entry name" value="MINTRINSICP"/>
</dbReference>
<dbReference type="GO" id="GO:0016020">
    <property type="term" value="C:membrane"/>
    <property type="evidence" value="ECO:0007669"/>
    <property type="project" value="UniProtKB-SubCell"/>
</dbReference>
<comment type="subcellular location">
    <subcellularLocation>
        <location evidence="1">Membrane</location>
        <topology evidence="1">Multi-pass membrane protein</topology>
    </subcellularLocation>
</comment>
<evidence type="ECO:0000256" key="4">
    <source>
        <dbReference type="ARBA" id="ARBA00022989"/>
    </source>
</evidence>
<protein>
    <recommendedName>
        <fullName evidence="10">Aquaporin</fullName>
    </recommendedName>
</protein>
<dbReference type="InterPro" id="IPR034294">
    <property type="entry name" value="Aquaporin_transptr"/>
</dbReference>
<comment type="caution">
    <text evidence="8">The sequence shown here is derived from an EMBL/GenBank/DDBJ whole genome shotgun (WGS) entry which is preliminary data.</text>
</comment>
<keyword evidence="5 7" id="KW-0472">Membrane</keyword>
<dbReference type="GO" id="GO:0015267">
    <property type="term" value="F:channel activity"/>
    <property type="evidence" value="ECO:0007669"/>
    <property type="project" value="InterPro"/>
</dbReference>
<evidence type="ECO:0000313" key="9">
    <source>
        <dbReference type="Proteomes" id="UP000290289"/>
    </source>
</evidence>
<dbReference type="STRING" id="3750.A0A498JNZ8"/>
<dbReference type="InterPro" id="IPR023271">
    <property type="entry name" value="Aquaporin-like"/>
</dbReference>
<keyword evidence="4 7" id="KW-1133">Transmembrane helix</keyword>
<evidence type="ECO:0000256" key="7">
    <source>
        <dbReference type="SAM" id="Phobius"/>
    </source>
</evidence>
<evidence type="ECO:0000256" key="2">
    <source>
        <dbReference type="ARBA" id="ARBA00022448"/>
    </source>
</evidence>
<evidence type="ECO:0000256" key="3">
    <source>
        <dbReference type="ARBA" id="ARBA00022692"/>
    </source>
</evidence>
<dbReference type="InterPro" id="IPR022357">
    <property type="entry name" value="MIP_CS"/>
</dbReference>
<dbReference type="AlphaFoldDB" id="A0A498JNZ8"/>
<feature type="transmembrane region" description="Helical" evidence="7">
    <location>
        <begin position="133"/>
        <end position="151"/>
    </location>
</feature>
<dbReference type="Pfam" id="PF00230">
    <property type="entry name" value="MIP"/>
    <property type="match status" value="1"/>
</dbReference>
<comment type="similarity">
    <text evidence="6">Belongs to the MIP/aquaporin (TC 1.A.8) family.</text>
</comment>
<dbReference type="SUPFAM" id="SSF81338">
    <property type="entry name" value="Aquaporin-like"/>
    <property type="match status" value="1"/>
</dbReference>
<proteinExistence type="inferred from homology"/>